<evidence type="ECO:0000313" key="2">
    <source>
        <dbReference type="Proteomes" id="UP000316598"/>
    </source>
</evidence>
<proteinExistence type="predicted"/>
<accession>A0A5C5WMK5</accession>
<dbReference type="RefSeq" id="WP_146516151.1">
    <property type="nucleotide sequence ID" value="NZ_SJPI01000002.1"/>
</dbReference>
<evidence type="ECO:0008006" key="3">
    <source>
        <dbReference type="Google" id="ProtNLM"/>
    </source>
</evidence>
<keyword evidence="2" id="KW-1185">Reference proteome</keyword>
<protein>
    <recommendedName>
        <fullName evidence="3">mRNA interferase HigB</fullName>
    </recommendedName>
</protein>
<organism evidence="1 2">
    <name type="scientific">Rubripirellula amarantea</name>
    <dbReference type="NCBI Taxonomy" id="2527999"/>
    <lineage>
        <taxon>Bacteria</taxon>
        <taxon>Pseudomonadati</taxon>
        <taxon>Planctomycetota</taxon>
        <taxon>Planctomycetia</taxon>
        <taxon>Pirellulales</taxon>
        <taxon>Pirellulaceae</taxon>
        <taxon>Rubripirellula</taxon>
    </lineage>
</organism>
<dbReference type="InterPro" id="IPR035093">
    <property type="entry name" value="RelE/ParE_toxin_dom_sf"/>
</dbReference>
<sequence>MNHRTTSGFWQLYGELPEAIRNLADKNFDLLKQDLAHPSLHFKKVGRFRSARVGLNYRVLAVEIDEGLLWFWIGDHASYERMIGS</sequence>
<dbReference type="EMBL" id="SJPI01000002">
    <property type="protein sequence ID" value="TWT51032.1"/>
    <property type="molecule type" value="Genomic_DNA"/>
</dbReference>
<dbReference type="OrthoDB" id="129742at2"/>
<evidence type="ECO:0000313" key="1">
    <source>
        <dbReference type="EMBL" id="TWT51032.1"/>
    </source>
</evidence>
<name>A0A5C5WMK5_9BACT</name>
<gene>
    <name evidence="1" type="ORF">Pla22_38080</name>
</gene>
<dbReference type="AlphaFoldDB" id="A0A5C5WMK5"/>
<comment type="caution">
    <text evidence="1">The sequence shown here is derived from an EMBL/GenBank/DDBJ whole genome shotgun (WGS) entry which is preliminary data.</text>
</comment>
<dbReference type="Proteomes" id="UP000316598">
    <property type="component" value="Unassembled WGS sequence"/>
</dbReference>
<dbReference type="SUPFAM" id="SSF143011">
    <property type="entry name" value="RelE-like"/>
    <property type="match status" value="1"/>
</dbReference>
<reference evidence="1 2" key="1">
    <citation type="submission" date="2019-02" db="EMBL/GenBank/DDBJ databases">
        <title>Deep-cultivation of Planctomycetes and their phenomic and genomic characterization uncovers novel biology.</title>
        <authorList>
            <person name="Wiegand S."/>
            <person name="Jogler M."/>
            <person name="Boedeker C."/>
            <person name="Pinto D."/>
            <person name="Vollmers J."/>
            <person name="Rivas-Marin E."/>
            <person name="Kohn T."/>
            <person name="Peeters S.H."/>
            <person name="Heuer A."/>
            <person name="Rast P."/>
            <person name="Oberbeckmann S."/>
            <person name="Bunk B."/>
            <person name="Jeske O."/>
            <person name="Meyerdierks A."/>
            <person name="Storesund J.E."/>
            <person name="Kallscheuer N."/>
            <person name="Luecker S."/>
            <person name="Lage O.M."/>
            <person name="Pohl T."/>
            <person name="Merkel B.J."/>
            <person name="Hornburger P."/>
            <person name="Mueller R.-W."/>
            <person name="Bruemmer F."/>
            <person name="Labrenz M."/>
            <person name="Spormann A.M."/>
            <person name="Op Den Camp H."/>
            <person name="Overmann J."/>
            <person name="Amann R."/>
            <person name="Jetten M.S.M."/>
            <person name="Mascher T."/>
            <person name="Medema M.H."/>
            <person name="Devos D.P."/>
            <person name="Kaster A.-K."/>
            <person name="Ovreas L."/>
            <person name="Rohde M."/>
            <person name="Galperin M.Y."/>
            <person name="Jogler C."/>
        </authorList>
    </citation>
    <scope>NUCLEOTIDE SEQUENCE [LARGE SCALE GENOMIC DNA]</scope>
    <source>
        <strain evidence="1 2">Pla22</strain>
    </source>
</reference>